<protein>
    <submittedName>
        <fullName evidence="2">Uncharacterized protein</fullName>
    </submittedName>
</protein>
<proteinExistence type="predicted"/>
<evidence type="ECO:0000256" key="1">
    <source>
        <dbReference type="SAM" id="MobiDB-lite"/>
    </source>
</evidence>
<reference evidence="2 3" key="1">
    <citation type="submission" date="2021-06" db="EMBL/GenBank/DDBJ databases">
        <title>Caerostris extrusa draft genome.</title>
        <authorList>
            <person name="Kono N."/>
            <person name="Arakawa K."/>
        </authorList>
    </citation>
    <scope>NUCLEOTIDE SEQUENCE [LARGE SCALE GENOMIC DNA]</scope>
</reference>
<dbReference type="Proteomes" id="UP001054945">
    <property type="component" value="Unassembled WGS sequence"/>
</dbReference>
<dbReference type="AlphaFoldDB" id="A0AAV4P4Z4"/>
<accession>A0AAV4P4Z4</accession>
<feature type="compositionally biased region" description="Polar residues" evidence="1">
    <location>
        <begin position="62"/>
        <end position="71"/>
    </location>
</feature>
<feature type="region of interest" description="Disordered" evidence="1">
    <location>
        <begin position="62"/>
        <end position="96"/>
    </location>
</feature>
<evidence type="ECO:0000313" key="2">
    <source>
        <dbReference type="EMBL" id="GIX90821.1"/>
    </source>
</evidence>
<gene>
    <name evidence="2" type="ORF">CEXT_468721</name>
</gene>
<keyword evidence="3" id="KW-1185">Reference proteome</keyword>
<dbReference type="EMBL" id="BPLR01003971">
    <property type="protein sequence ID" value="GIX90821.1"/>
    <property type="molecule type" value="Genomic_DNA"/>
</dbReference>
<evidence type="ECO:0000313" key="3">
    <source>
        <dbReference type="Proteomes" id="UP001054945"/>
    </source>
</evidence>
<name>A0AAV4P4Z4_CAEEX</name>
<feature type="compositionally biased region" description="Polar residues" evidence="1">
    <location>
        <begin position="1"/>
        <end position="20"/>
    </location>
</feature>
<sequence length="96" mass="11234">MTAFSVSRQTDHTSTPTSLRRWSFRESGGDSSNRMLERIVEWTALFHQELWRSLSETNQFFSRQTDHTSTPARLKSWSFRESGGDSSNRMLERMAE</sequence>
<comment type="caution">
    <text evidence="2">The sequence shown here is derived from an EMBL/GenBank/DDBJ whole genome shotgun (WGS) entry which is preliminary data.</text>
</comment>
<organism evidence="2 3">
    <name type="scientific">Caerostris extrusa</name>
    <name type="common">Bark spider</name>
    <name type="synonym">Caerostris bankana</name>
    <dbReference type="NCBI Taxonomy" id="172846"/>
    <lineage>
        <taxon>Eukaryota</taxon>
        <taxon>Metazoa</taxon>
        <taxon>Ecdysozoa</taxon>
        <taxon>Arthropoda</taxon>
        <taxon>Chelicerata</taxon>
        <taxon>Arachnida</taxon>
        <taxon>Araneae</taxon>
        <taxon>Araneomorphae</taxon>
        <taxon>Entelegynae</taxon>
        <taxon>Araneoidea</taxon>
        <taxon>Araneidae</taxon>
        <taxon>Caerostris</taxon>
    </lineage>
</organism>
<feature type="region of interest" description="Disordered" evidence="1">
    <location>
        <begin position="1"/>
        <end position="31"/>
    </location>
</feature>